<keyword evidence="3" id="KW-0949">S-adenosyl-L-methionine</keyword>
<evidence type="ECO:0000259" key="4">
    <source>
        <dbReference type="Pfam" id="PF13649"/>
    </source>
</evidence>
<dbReference type="InterPro" id="IPR041698">
    <property type="entry name" value="Methyltransf_25"/>
</dbReference>
<evidence type="ECO:0000256" key="3">
    <source>
        <dbReference type="ARBA" id="ARBA00022691"/>
    </source>
</evidence>
<dbReference type="EMBL" id="CAKMMW010000029">
    <property type="protein sequence ID" value="CAH1227966.1"/>
    <property type="molecule type" value="Genomic_DNA"/>
</dbReference>
<protein>
    <submittedName>
        <fullName evidence="5">Ubiquinone biosynthesis O-methyltransferase, mitochondrial</fullName>
        <ecNumber evidence="5">2.1.1.222</ecNumber>
    </submittedName>
</protein>
<dbReference type="CDD" id="cd02440">
    <property type="entry name" value="AdoMet_MTases"/>
    <property type="match status" value="1"/>
</dbReference>
<dbReference type="GO" id="GO:0032259">
    <property type="term" value="P:methylation"/>
    <property type="evidence" value="ECO:0007669"/>
    <property type="project" value="UniProtKB-KW"/>
</dbReference>
<dbReference type="GO" id="GO:0102208">
    <property type="term" value="F:2-polyprenyl-6-hydroxyphenol methylase activity"/>
    <property type="evidence" value="ECO:0007669"/>
    <property type="project" value="UniProtKB-EC"/>
</dbReference>
<keyword evidence="2 5" id="KW-0808">Transferase</keyword>
<name>A0ABN8H8L0_9BACL</name>
<keyword evidence="6" id="KW-1185">Reference proteome</keyword>
<keyword evidence="5" id="KW-0830">Ubiquinone</keyword>
<dbReference type="SUPFAM" id="SSF53335">
    <property type="entry name" value="S-adenosyl-L-methionine-dependent methyltransferases"/>
    <property type="match status" value="1"/>
</dbReference>
<evidence type="ECO:0000256" key="1">
    <source>
        <dbReference type="ARBA" id="ARBA00022603"/>
    </source>
</evidence>
<proteinExistence type="predicted"/>
<sequence>MEIIGVYRRKCTGVKLAMDTYWNHNTAFHDELIADGKLRGGRVLDIGCGDGLLLQRLAPFVQQVIGIDPDNTAIEIAQTRLISISNVTLINDDFLASPIPKLEDRYATVICVATLHHMDLRSALLLMRQVLAPGGRLLIIGLADDKSLVDLVFSGLLLLPIRIMDRFHGGMRNPNVRITAPTESIREIRQVVQQILPGAKVRRRFYFRYSLSWDKPLEEE</sequence>
<organism evidence="5 6">
    <name type="scientific">Paenibacillus allorhizoplanae</name>
    <dbReference type="NCBI Taxonomy" id="2905648"/>
    <lineage>
        <taxon>Bacteria</taxon>
        <taxon>Bacillati</taxon>
        <taxon>Bacillota</taxon>
        <taxon>Bacilli</taxon>
        <taxon>Bacillales</taxon>
        <taxon>Paenibacillaceae</taxon>
        <taxon>Paenibacillus</taxon>
    </lineage>
</organism>
<accession>A0ABN8H8L0</accession>
<evidence type="ECO:0000313" key="5">
    <source>
        <dbReference type="EMBL" id="CAH1227966.1"/>
    </source>
</evidence>
<reference evidence="5" key="1">
    <citation type="submission" date="2022-01" db="EMBL/GenBank/DDBJ databases">
        <authorList>
            <person name="Criscuolo A."/>
        </authorList>
    </citation>
    <scope>NUCLEOTIDE SEQUENCE</scope>
    <source>
        <strain evidence="5">CIP111891</strain>
    </source>
</reference>
<dbReference type="PANTHER" id="PTHR43464:SF19">
    <property type="entry name" value="UBIQUINONE BIOSYNTHESIS O-METHYLTRANSFERASE, MITOCHONDRIAL"/>
    <property type="match status" value="1"/>
</dbReference>
<dbReference type="InterPro" id="IPR029063">
    <property type="entry name" value="SAM-dependent_MTases_sf"/>
</dbReference>
<dbReference type="Proteomes" id="UP000838821">
    <property type="component" value="Unassembled WGS sequence"/>
</dbReference>
<dbReference type="EC" id="2.1.1.222" evidence="5"/>
<dbReference type="Pfam" id="PF13649">
    <property type="entry name" value="Methyltransf_25"/>
    <property type="match status" value="1"/>
</dbReference>
<evidence type="ECO:0000256" key="2">
    <source>
        <dbReference type="ARBA" id="ARBA00022679"/>
    </source>
</evidence>
<gene>
    <name evidence="5" type="primary">COQ3_3</name>
    <name evidence="5" type="ORF">PAECIP111891_06217</name>
</gene>
<comment type="caution">
    <text evidence="5">The sequence shown here is derived from an EMBL/GenBank/DDBJ whole genome shotgun (WGS) entry which is preliminary data.</text>
</comment>
<feature type="domain" description="Methyltransferase" evidence="4">
    <location>
        <begin position="43"/>
        <end position="135"/>
    </location>
</feature>
<evidence type="ECO:0000313" key="6">
    <source>
        <dbReference type="Proteomes" id="UP000838821"/>
    </source>
</evidence>
<keyword evidence="1 5" id="KW-0489">Methyltransferase</keyword>
<dbReference type="Gene3D" id="3.40.50.150">
    <property type="entry name" value="Vaccinia Virus protein VP39"/>
    <property type="match status" value="1"/>
</dbReference>
<dbReference type="PANTHER" id="PTHR43464">
    <property type="entry name" value="METHYLTRANSFERASE"/>
    <property type="match status" value="1"/>
</dbReference>